<gene>
    <name evidence="1" type="ORF">AB6A40_002832</name>
</gene>
<dbReference type="EMBL" id="JBGFUD010001330">
    <property type="protein sequence ID" value="MFH4976123.1"/>
    <property type="molecule type" value="Genomic_DNA"/>
</dbReference>
<keyword evidence="2" id="KW-1185">Reference proteome</keyword>
<comment type="caution">
    <text evidence="1">The sequence shown here is derived from an EMBL/GenBank/DDBJ whole genome shotgun (WGS) entry which is preliminary data.</text>
</comment>
<name>A0ABD6EGP8_9BILA</name>
<evidence type="ECO:0000313" key="2">
    <source>
        <dbReference type="Proteomes" id="UP001608902"/>
    </source>
</evidence>
<protein>
    <submittedName>
        <fullName evidence="1">Uncharacterized protein</fullName>
    </submittedName>
</protein>
<accession>A0ABD6EGP8</accession>
<proteinExistence type="predicted"/>
<dbReference type="AlphaFoldDB" id="A0ABD6EGP8"/>
<reference evidence="1 2" key="1">
    <citation type="submission" date="2024-08" db="EMBL/GenBank/DDBJ databases">
        <title>Gnathostoma spinigerum genome.</title>
        <authorList>
            <person name="Gonzalez-Bertolin B."/>
            <person name="Monzon S."/>
            <person name="Zaballos A."/>
            <person name="Jimenez P."/>
            <person name="Dekumyoy P."/>
            <person name="Varona S."/>
            <person name="Cuesta I."/>
            <person name="Sumanam S."/>
            <person name="Adisakwattana P."/>
            <person name="Gasser R.B."/>
            <person name="Hernandez-Gonzalez A."/>
            <person name="Young N.D."/>
            <person name="Perteguer M.J."/>
        </authorList>
    </citation>
    <scope>NUCLEOTIDE SEQUENCE [LARGE SCALE GENOMIC DNA]</scope>
    <source>
        <strain evidence="1">AL3</strain>
        <tissue evidence="1">Liver</tissue>
    </source>
</reference>
<sequence length="67" mass="7251">MAQQKAQFQSQHQAAIAKLSPAARKADAELLAVANNPSLTQIERTQKLKAIFDSLPPSVVKELQQGP</sequence>
<evidence type="ECO:0000313" key="1">
    <source>
        <dbReference type="EMBL" id="MFH4976123.1"/>
    </source>
</evidence>
<organism evidence="1 2">
    <name type="scientific">Gnathostoma spinigerum</name>
    <dbReference type="NCBI Taxonomy" id="75299"/>
    <lineage>
        <taxon>Eukaryota</taxon>
        <taxon>Metazoa</taxon>
        <taxon>Ecdysozoa</taxon>
        <taxon>Nematoda</taxon>
        <taxon>Chromadorea</taxon>
        <taxon>Rhabditida</taxon>
        <taxon>Spirurina</taxon>
        <taxon>Gnathostomatomorpha</taxon>
        <taxon>Gnathostomatoidea</taxon>
        <taxon>Gnathostomatidae</taxon>
        <taxon>Gnathostoma</taxon>
    </lineage>
</organism>
<dbReference type="Proteomes" id="UP001608902">
    <property type="component" value="Unassembled WGS sequence"/>
</dbReference>